<organism evidence="1 2">
    <name type="scientific">Colletotrichum navitas</name>
    <dbReference type="NCBI Taxonomy" id="681940"/>
    <lineage>
        <taxon>Eukaryota</taxon>
        <taxon>Fungi</taxon>
        <taxon>Dikarya</taxon>
        <taxon>Ascomycota</taxon>
        <taxon>Pezizomycotina</taxon>
        <taxon>Sordariomycetes</taxon>
        <taxon>Hypocreomycetidae</taxon>
        <taxon>Glomerellales</taxon>
        <taxon>Glomerellaceae</taxon>
        <taxon>Colletotrichum</taxon>
        <taxon>Colletotrichum graminicola species complex</taxon>
    </lineage>
</organism>
<keyword evidence="2" id="KW-1185">Reference proteome</keyword>
<dbReference type="GeneID" id="85435372"/>
<accession>A0AAD8Q3H1</accession>
<name>A0AAD8Q3H1_9PEZI</name>
<proteinExistence type="predicted"/>
<sequence>MEQCSSRPTAICRTFCPSVCQVTSGQNQRRYGFTDFRVSWRPLPAFSGPTMSGDTPRFGDDGGSNKQAGKLSFEAIDFTPQFQRIPGVCCVDSAPIFWARKLWTSHWPESLRALRVTPSSFMRFSFTPRRARTLEMVARETHSAARLTSVKMLPRVQGVAARPAETMVHSLHVSGGPGMAKTD</sequence>
<dbReference type="RefSeq" id="XP_060415340.1">
    <property type="nucleotide sequence ID" value="XM_060551132.1"/>
</dbReference>
<comment type="caution">
    <text evidence="1">The sequence shown here is derived from an EMBL/GenBank/DDBJ whole genome shotgun (WGS) entry which is preliminary data.</text>
</comment>
<gene>
    <name evidence="1" type="ORF">LY79DRAFT_159749</name>
</gene>
<evidence type="ECO:0000313" key="2">
    <source>
        <dbReference type="Proteomes" id="UP001230504"/>
    </source>
</evidence>
<protein>
    <submittedName>
        <fullName evidence="1">Uncharacterized protein</fullName>
    </submittedName>
</protein>
<evidence type="ECO:0000313" key="1">
    <source>
        <dbReference type="EMBL" id="KAK1594119.1"/>
    </source>
</evidence>
<dbReference type="AlphaFoldDB" id="A0AAD8Q3H1"/>
<dbReference type="Proteomes" id="UP001230504">
    <property type="component" value="Unassembled WGS sequence"/>
</dbReference>
<dbReference type="EMBL" id="JAHLJV010000021">
    <property type="protein sequence ID" value="KAK1594119.1"/>
    <property type="molecule type" value="Genomic_DNA"/>
</dbReference>
<reference evidence="1" key="1">
    <citation type="submission" date="2021-06" db="EMBL/GenBank/DDBJ databases">
        <title>Comparative genomics, transcriptomics and evolutionary studies reveal genomic signatures of adaptation to plant cell wall in hemibiotrophic fungi.</title>
        <authorList>
            <consortium name="DOE Joint Genome Institute"/>
            <person name="Baroncelli R."/>
            <person name="Diaz J.F."/>
            <person name="Benocci T."/>
            <person name="Peng M."/>
            <person name="Battaglia E."/>
            <person name="Haridas S."/>
            <person name="Andreopoulos W."/>
            <person name="Labutti K."/>
            <person name="Pangilinan J."/>
            <person name="Floch G.L."/>
            <person name="Makela M.R."/>
            <person name="Henrissat B."/>
            <person name="Grigoriev I.V."/>
            <person name="Crouch J.A."/>
            <person name="De Vries R.P."/>
            <person name="Sukno S.A."/>
            <person name="Thon M.R."/>
        </authorList>
    </citation>
    <scope>NUCLEOTIDE SEQUENCE</scope>
    <source>
        <strain evidence="1">CBS 125086</strain>
    </source>
</reference>